<proteinExistence type="predicted"/>
<dbReference type="Gene3D" id="2.40.30.100">
    <property type="entry name" value="AF2212/PG0164-like"/>
    <property type="match status" value="1"/>
</dbReference>
<dbReference type="Pfam" id="PF08922">
    <property type="entry name" value="DUF1905"/>
    <property type="match status" value="1"/>
</dbReference>
<dbReference type="InterPro" id="IPR015018">
    <property type="entry name" value="DUF1905"/>
</dbReference>
<name>A0A844ABF7_RHIFR</name>
<protein>
    <submittedName>
        <fullName evidence="1">DUF1905 domain-containing protein</fullName>
    </submittedName>
</protein>
<dbReference type="RefSeq" id="WP_037428415.1">
    <property type="nucleotide sequence ID" value="NZ_JBGCAE010000003.1"/>
</dbReference>
<gene>
    <name evidence="1" type="ORF">GHK48_14230</name>
</gene>
<dbReference type="InterPro" id="IPR037079">
    <property type="entry name" value="AF2212/PG0164-like_sf"/>
</dbReference>
<evidence type="ECO:0000313" key="1">
    <source>
        <dbReference type="EMBL" id="MQX09398.1"/>
    </source>
</evidence>
<accession>A0A844ABF7</accession>
<sequence>MAEFEFDADLWLYLGKGGWHFVTLPADIAGQIKFLAEPKARGWRSEAVIVRIGKTEWTTSVFPDKASGSFLLPVKAEVRRKEKLAAGQSIRIKLSLDAR</sequence>
<organism evidence="1 2">
    <name type="scientific">Rhizobium fredii</name>
    <name type="common">Sinorhizobium fredii</name>
    <dbReference type="NCBI Taxonomy" id="380"/>
    <lineage>
        <taxon>Bacteria</taxon>
        <taxon>Pseudomonadati</taxon>
        <taxon>Pseudomonadota</taxon>
        <taxon>Alphaproteobacteria</taxon>
        <taxon>Hyphomicrobiales</taxon>
        <taxon>Rhizobiaceae</taxon>
        <taxon>Sinorhizobium/Ensifer group</taxon>
        <taxon>Sinorhizobium</taxon>
    </lineage>
</organism>
<dbReference type="SUPFAM" id="SSF141694">
    <property type="entry name" value="AF2212/PG0164-like"/>
    <property type="match status" value="1"/>
</dbReference>
<dbReference type="EMBL" id="WISZ01000114">
    <property type="protein sequence ID" value="MQX09398.1"/>
    <property type="molecule type" value="Genomic_DNA"/>
</dbReference>
<comment type="caution">
    <text evidence="1">The sequence shown here is derived from an EMBL/GenBank/DDBJ whole genome shotgun (WGS) entry which is preliminary data.</text>
</comment>
<dbReference type="Proteomes" id="UP000466694">
    <property type="component" value="Unassembled WGS sequence"/>
</dbReference>
<reference evidence="1 2" key="1">
    <citation type="journal article" date="2013" name="Genome Biol.">
        <title>Comparative genomics of the core and accessory genomes of 48 Sinorhizobium strains comprising five genospecies.</title>
        <authorList>
            <person name="Sugawara M."/>
            <person name="Epstein B."/>
            <person name="Badgley B.D."/>
            <person name="Unno T."/>
            <person name="Xu L."/>
            <person name="Reese J."/>
            <person name="Gyaneshwar P."/>
            <person name="Denny R."/>
            <person name="Mudge J."/>
            <person name="Bharti A.K."/>
            <person name="Farmer A.D."/>
            <person name="May G.D."/>
            <person name="Woodward J.E."/>
            <person name="Medigue C."/>
            <person name="Vallenet D."/>
            <person name="Lajus A."/>
            <person name="Rouy Z."/>
            <person name="Martinez-Vaz B."/>
            <person name="Tiffin P."/>
            <person name="Young N.D."/>
            <person name="Sadowsky M.J."/>
        </authorList>
    </citation>
    <scope>NUCLEOTIDE SEQUENCE [LARGE SCALE GENOMIC DNA]</scope>
    <source>
        <strain evidence="1 2">USDA205</strain>
    </source>
</reference>
<dbReference type="AlphaFoldDB" id="A0A844ABF7"/>
<evidence type="ECO:0000313" key="2">
    <source>
        <dbReference type="Proteomes" id="UP000466694"/>
    </source>
</evidence>